<dbReference type="EMBL" id="CAJPIJ010000108">
    <property type="protein sequence ID" value="CAG1978038.1"/>
    <property type="molecule type" value="Genomic_DNA"/>
</dbReference>
<dbReference type="AlphaFoldDB" id="A0A9N8NI48"/>
<name>A0A9N8NI48_GIBZA</name>
<protein>
    <submittedName>
        <fullName evidence="1">Uncharacterized protein</fullName>
    </submittedName>
</protein>
<comment type="caution">
    <text evidence="1">The sequence shown here is derived from an EMBL/GenBank/DDBJ whole genome shotgun (WGS) entry which is preliminary data.</text>
</comment>
<evidence type="ECO:0000313" key="1">
    <source>
        <dbReference type="EMBL" id="CAG1978038.1"/>
    </source>
</evidence>
<evidence type="ECO:0000313" key="2">
    <source>
        <dbReference type="Proteomes" id="UP000746612"/>
    </source>
</evidence>
<sequence length="165" mass="18348">MPLLGLCLQAFAEKLSTSGSDHHFSFRIIHEATICQFLSKITLLGEGLVTTASIDDIPECRFPPDSERVEYKDLDSAQKQLSEILHTVKQDPTLKDISHLGSEGIYHCLITDRHVVNAIPLTSPLIKDLVGQLPYSEESEKKFHGVNGTRSGSKKARFALCWVMV</sequence>
<proteinExistence type="predicted"/>
<accession>A0A9N8NI48</accession>
<dbReference type="Proteomes" id="UP000746612">
    <property type="component" value="Unassembled WGS sequence"/>
</dbReference>
<reference evidence="1" key="1">
    <citation type="submission" date="2021-03" db="EMBL/GenBank/DDBJ databases">
        <authorList>
            <person name="Alouane T."/>
            <person name="Langin T."/>
            <person name="Bonhomme L."/>
        </authorList>
    </citation>
    <scope>NUCLEOTIDE SEQUENCE</scope>
    <source>
        <strain evidence="1">MDC_Fg202</strain>
    </source>
</reference>
<organism evidence="1 2">
    <name type="scientific">Gibberella zeae</name>
    <name type="common">Wheat head blight fungus</name>
    <name type="synonym">Fusarium graminearum</name>
    <dbReference type="NCBI Taxonomy" id="5518"/>
    <lineage>
        <taxon>Eukaryota</taxon>
        <taxon>Fungi</taxon>
        <taxon>Dikarya</taxon>
        <taxon>Ascomycota</taxon>
        <taxon>Pezizomycotina</taxon>
        <taxon>Sordariomycetes</taxon>
        <taxon>Hypocreomycetidae</taxon>
        <taxon>Hypocreales</taxon>
        <taxon>Nectriaceae</taxon>
        <taxon>Fusarium</taxon>
    </lineage>
</organism>
<gene>
    <name evidence="1" type="ORF">MDCFG202_LOCUS170700</name>
</gene>